<dbReference type="GO" id="GO:0006412">
    <property type="term" value="P:translation"/>
    <property type="evidence" value="ECO:0007669"/>
    <property type="project" value="UniProtKB-UniRule"/>
</dbReference>
<dbReference type="InterPro" id="IPR020930">
    <property type="entry name" value="Ribosomal_uL5_bac-type"/>
</dbReference>
<comment type="subunit">
    <text evidence="5">Part of the 50S ribosomal subunit; part of the 5S rRNA/L5/L18/L25 subcomplex. Contacts the 5S rRNA and the P site tRNA. Forms a bridge to the 30S subunit in the 70S ribosome.</text>
</comment>
<evidence type="ECO:0000259" key="8">
    <source>
        <dbReference type="Pfam" id="PF00673"/>
    </source>
</evidence>
<feature type="domain" description="Large ribosomal subunit protein uL5 C-terminal" evidence="8">
    <location>
        <begin position="86"/>
        <end position="178"/>
    </location>
</feature>
<evidence type="ECO:0000256" key="5">
    <source>
        <dbReference type="HAMAP-Rule" id="MF_01333"/>
    </source>
</evidence>
<dbReference type="FunFam" id="3.30.1440.10:FF:000001">
    <property type="entry name" value="50S ribosomal protein L5"/>
    <property type="match status" value="1"/>
</dbReference>
<dbReference type="HAMAP" id="MF_01333_B">
    <property type="entry name" value="Ribosomal_uL5_B"/>
    <property type="match status" value="1"/>
</dbReference>
<sequence>MEPLLQKLYKDTVRDALKAQLALENVHQVPKLEKIVINCSVGSQGERKQAIEDAVNEVTLITGQKPVITLSKKAIANFKLREGEAVGVKVTLRGTRMYDFLMRLVKTAVPRIRDFRGVAPKAFDGRGNYTLGISDQSIFPEIELDKVKRTLGFDITFVTSTNSDDHARELLRALGMPFRGKTAQAKPGESAEAAA</sequence>
<evidence type="ECO:0000313" key="10">
    <source>
        <dbReference type="Proteomes" id="UP000534294"/>
    </source>
</evidence>
<keyword evidence="5" id="KW-0694">RNA-binding</keyword>
<dbReference type="InterPro" id="IPR031309">
    <property type="entry name" value="Ribosomal_uL5_C"/>
</dbReference>
<keyword evidence="2 5" id="KW-0689">Ribosomal protein</keyword>
<protein>
    <recommendedName>
        <fullName evidence="4 5">Large ribosomal subunit protein uL5</fullName>
    </recommendedName>
</protein>
<comment type="similarity">
    <text evidence="1 5 6">Belongs to the universal ribosomal protein uL5 family.</text>
</comment>
<dbReference type="Pfam" id="PF00281">
    <property type="entry name" value="Ribosomal_L5"/>
    <property type="match status" value="1"/>
</dbReference>
<dbReference type="GO" id="GO:0019843">
    <property type="term" value="F:rRNA binding"/>
    <property type="evidence" value="ECO:0007669"/>
    <property type="project" value="UniProtKB-UniRule"/>
</dbReference>
<dbReference type="InterPro" id="IPR022803">
    <property type="entry name" value="Ribosomal_uL5_dom_sf"/>
</dbReference>
<name>A0A7W8DRZ7_9BACT</name>
<evidence type="ECO:0000259" key="7">
    <source>
        <dbReference type="Pfam" id="PF00281"/>
    </source>
</evidence>
<keyword evidence="10" id="KW-1185">Reference proteome</keyword>
<dbReference type="AlphaFoldDB" id="A0A7W8DRZ7"/>
<dbReference type="InterPro" id="IPR020929">
    <property type="entry name" value="Ribosomal_uL5_CS"/>
</dbReference>
<dbReference type="RefSeq" id="WP_184212353.1">
    <property type="nucleotide sequence ID" value="NZ_JACHIF010000011.1"/>
</dbReference>
<dbReference type="EMBL" id="JACHIF010000011">
    <property type="protein sequence ID" value="MBB5040023.1"/>
    <property type="molecule type" value="Genomic_DNA"/>
</dbReference>
<evidence type="ECO:0000256" key="6">
    <source>
        <dbReference type="RuleBase" id="RU003930"/>
    </source>
</evidence>
<dbReference type="PANTHER" id="PTHR11994">
    <property type="entry name" value="60S RIBOSOMAL PROTEIN L11-RELATED"/>
    <property type="match status" value="1"/>
</dbReference>
<evidence type="ECO:0000313" key="9">
    <source>
        <dbReference type="EMBL" id="MBB5040023.1"/>
    </source>
</evidence>
<evidence type="ECO:0000256" key="4">
    <source>
        <dbReference type="ARBA" id="ARBA00035245"/>
    </source>
</evidence>
<gene>
    <name evidence="5" type="primary">rplE</name>
    <name evidence="9" type="ORF">HNQ64_004302</name>
</gene>
<organism evidence="9 10">
    <name type="scientific">Prosthecobacter dejongeii</name>
    <dbReference type="NCBI Taxonomy" id="48465"/>
    <lineage>
        <taxon>Bacteria</taxon>
        <taxon>Pseudomonadati</taxon>
        <taxon>Verrucomicrobiota</taxon>
        <taxon>Verrucomicrobiia</taxon>
        <taxon>Verrucomicrobiales</taxon>
        <taxon>Verrucomicrobiaceae</taxon>
        <taxon>Prosthecobacter</taxon>
    </lineage>
</organism>
<evidence type="ECO:0000256" key="3">
    <source>
        <dbReference type="ARBA" id="ARBA00023274"/>
    </source>
</evidence>
<dbReference type="GO" id="GO:1990904">
    <property type="term" value="C:ribonucleoprotein complex"/>
    <property type="evidence" value="ECO:0007669"/>
    <property type="project" value="UniProtKB-KW"/>
</dbReference>
<dbReference type="InterPro" id="IPR002132">
    <property type="entry name" value="Ribosomal_uL5"/>
</dbReference>
<dbReference type="Proteomes" id="UP000534294">
    <property type="component" value="Unassembled WGS sequence"/>
</dbReference>
<dbReference type="PROSITE" id="PS00358">
    <property type="entry name" value="RIBOSOMAL_L5"/>
    <property type="match status" value="1"/>
</dbReference>
<feature type="domain" description="Large ribosomal subunit protein uL5 N-terminal" evidence="7">
    <location>
        <begin position="25"/>
        <end position="81"/>
    </location>
</feature>
<dbReference type="PIRSF" id="PIRSF002161">
    <property type="entry name" value="Ribosomal_L5"/>
    <property type="match status" value="1"/>
</dbReference>
<evidence type="ECO:0000256" key="1">
    <source>
        <dbReference type="ARBA" id="ARBA00008553"/>
    </source>
</evidence>
<dbReference type="NCBIfam" id="NF000585">
    <property type="entry name" value="PRK00010.1"/>
    <property type="match status" value="1"/>
</dbReference>
<proteinExistence type="inferred from homology"/>
<dbReference type="Pfam" id="PF00673">
    <property type="entry name" value="Ribosomal_L5_C"/>
    <property type="match status" value="1"/>
</dbReference>
<dbReference type="GO" id="GO:0003735">
    <property type="term" value="F:structural constituent of ribosome"/>
    <property type="evidence" value="ECO:0007669"/>
    <property type="project" value="InterPro"/>
</dbReference>
<comment type="function">
    <text evidence="5">This is 1 of the proteins that bind and probably mediate the attachment of the 5S RNA into the large ribosomal subunit, where it forms part of the central protuberance. In the 70S ribosome it contacts protein S13 of the 30S subunit (bridge B1b), connecting the 2 subunits; this bridge is implicated in subunit movement. Contacts the P site tRNA; the 5S rRNA and some of its associated proteins might help stabilize positioning of ribosome-bound tRNAs.</text>
</comment>
<accession>A0A7W8DRZ7</accession>
<dbReference type="GO" id="GO:0005840">
    <property type="term" value="C:ribosome"/>
    <property type="evidence" value="ECO:0007669"/>
    <property type="project" value="UniProtKB-KW"/>
</dbReference>
<dbReference type="Gene3D" id="3.30.1440.10">
    <property type="match status" value="1"/>
</dbReference>
<dbReference type="GO" id="GO:0000049">
    <property type="term" value="F:tRNA binding"/>
    <property type="evidence" value="ECO:0007669"/>
    <property type="project" value="UniProtKB-UniRule"/>
</dbReference>
<dbReference type="SUPFAM" id="SSF55282">
    <property type="entry name" value="RL5-like"/>
    <property type="match status" value="1"/>
</dbReference>
<comment type="caution">
    <text evidence="9">The sequence shown here is derived from an EMBL/GenBank/DDBJ whole genome shotgun (WGS) entry which is preliminary data.</text>
</comment>
<keyword evidence="5" id="KW-0820">tRNA-binding</keyword>
<keyword evidence="3 5" id="KW-0687">Ribonucleoprotein</keyword>
<reference evidence="9 10" key="1">
    <citation type="submission" date="2020-08" db="EMBL/GenBank/DDBJ databases">
        <title>Genomic Encyclopedia of Type Strains, Phase IV (KMG-IV): sequencing the most valuable type-strain genomes for metagenomic binning, comparative biology and taxonomic classification.</title>
        <authorList>
            <person name="Goeker M."/>
        </authorList>
    </citation>
    <scope>NUCLEOTIDE SEQUENCE [LARGE SCALE GENOMIC DNA]</scope>
    <source>
        <strain evidence="9 10">DSM 12251</strain>
    </source>
</reference>
<dbReference type="InterPro" id="IPR031310">
    <property type="entry name" value="Ribosomal_uL5_N"/>
</dbReference>
<evidence type="ECO:0000256" key="2">
    <source>
        <dbReference type="ARBA" id="ARBA00022980"/>
    </source>
</evidence>
<keyword evidence="5" id="KW-0699">rRNA-binding</keyword>